<name>A0A443SIG5_9ACAR</name>
<dbReference type="Pfam" id="PF25059">
    <property type="entry name" value="FN3_DSCAM-DSCAML_C"/>
    <property type="match status" value="1"/>
</dbReference>
<dbReference type="InterPro" id="IPR007110">
    <property type="entry name" value="Ig-like_dom"/>
</dbReference>
<evidence type="ECO:0000256" key="7">
    <source>
        <dbReference type="ARBA" id="ARBA00023136"/>
    </source>
</evidence>
<dbReference type="PROSITE" id="PS50853">
    <property type="entry name" value="FN3"/>
    <property type="match status" value="4"/>
</dbReference>
<dbReference type="GO" id="GO:0007416">
    <property type="term" value="P:synapse assembly"/>
    <property type="evidence" value="ECO:0007669"/>
    <property type="project" value="TreeGrafter"/>
</dbReference>
<dbReference type="SMART" id="SM00060">
    <property type="entry name" value="FN3"/>
    <property type="match status" value="4"/>
</dbReference>
<gene>
    <name evidence="12" type="ORF">B4U80_05890</name>
</gene>
<dbReference type="GO" id="GO:0007156">
    <property type="term" value="P:homophilic cell adhesion via plasma membrane adhesion molecules"/>
    <property type="evidence" value="ECO:0007669"/>
    <property type="project" value="TreeGrafter"/>
</dbReference>
<dbReference type="GO" id="GO:0045202">
    <property type="term" value="C:synapse"/>
    <property type="evidence" value="ECO:0007669"/>
    <property type="project" value="TreeGrafter"/>
</dbReference>
<dbReference type="AlphaFoldDB" id="A0A443SIG5"/>
<evidence type="ECO:0000259" key="11">
    <source>
        <dbReference type="PROSITE" id="PS50853"/>
    </source>
</evidence>
<dbReference type="InterPro" id="IPR003599">
    <property type="entry name" value="Ig_sub"/>
</dbReference>
<keyword evidence="7" id="KW-0472">Membrane</keyword>
<dbReference type="InterPro" id="IPR003598">
    <property type="entry name" value="Ig_sub2"/>
</dbReference>
<dbReference type="InterPro" id="IPR036116">
    <property type="entry name" value="FN3_sf"/>
</dbReference>
<evidence type="ECO:0000313" key="13">
    <source>
        <dbReference type="Proteomes" id="UP000288716"/>
    </source>
</evidence>
<dbReference type="Pfam" id="PF07679">
    <property type="entry name" value="I-set"/>
    <property type="match status" value="2"/>
</dbReference>
<dbReference type="FunFam" id="2.60.40.10:FF:000333">
    <property type="entry name" value="Down syndrome cell adhesion molecule"/>
    <property type="match status" value="1"/>
</dbReference>
<evidence type="ECO:0000256" key="5">
    <source>
        <dbReference type="ARBA" id="ARBA00022889"/>
    </source>
</evidence>
<keyword evidence="3" id="KW-0732">Signal</keyword>
<dbReference type="PANTHER" id="PTHR13817:SF166">
    <property type="entry name" value="NEURONAL IGCAM-RELATED"/>
    <property type="match status" value="1"/>
</dbReference>
<dbReference type="Gene3D" id="2.60.40.10">
    <property type="entry name" value="Immunoglobulins"/>
    <property type="match status" value="9"/>
</dbReference>
<feature type="domain" description="Ig-like" evidence="10">
    <location>
        <begin position="67"/>
        <end position="147"/>
    </location>
</feature>
<dbReference type="SMART" id="SM00408">
    <property type="entry name" value="IGc2"/>
    <property type="match status" value="2"/>
</dbReference>
<dbReference type="SMART" id="SM00409">
    <property type="entry name" value="IG"/>
    <property type="match status" value="3"/>
</dbReference>
<comment type="subcellular location">
    <subcellularLocation>
        <location evidence="1">Membrane</location>
        <topology evidence="1">Single-pass membrane protein</topology>
    </subcellularLocation>
</comment>
<dbReference type="InterPro" id="IPR013098">
    <property type="entry name" value="Ig_I-set"/>
</dbReference>
<evidence type="ECO:0000313" key="12">
    <source>
        <dbReference type="EMBL" id="RWS27316.1"/>
    </source>
</evidence>
<dbReference type="InterPro" id="IPR013783">
    <property type="entry name" value="Ig-like_fold"/>
</dbReference>
<protein>
    <submittedName>
        <fullName evidence="12">Down syndrome cell adhesion molecule-like protein Dscam2</fullName>
    </submittedName>
</protein>
<comment type="caution">
    <text evidence="12">The sequence shown here is derived from an EMBL/GenBank/DDBJ whole genome shotgun (WGS) entry which is preliminary data.</text>
</comment>
<feature type="domain" description="Fibronectin type-III" evidence="11">
    <location>
        <begin position="571"/>
        <end position="665"/>
    </location>
</feature>
<dbReference type="VEuPathDB" id="VectorBase:LDEU004724"/>
<dbReference type="CDD" id="cd20958">
    <property type="entry name" value="IgI_5_Dscam"/>
    <property type="match status" value="1"/>
</dbReference>
<feature type="domain" description="Fibronectin type-III" evidence="11">
    <location>
        <begin position="373"/>
        <end position="467"/>
    </location>
</feature>
<dbReference type="STRING" id="299467.A0A443SIG5"/>
<keyword evidence="8" id="KW-1015">Disulfide bond</keyword>
<keyword evidence="4" id="KW-0677">Repeat</keyword>
<evidence type="ECO:0000256" key="4">
    <source>
        <dbReference type="ARBA" id="ARBA00022737"/>
    </source>
</evidence>
<dbReference type="GO" id="GO:0016020">
    <property type="term" value="C:membrane"/>
    <property type="evidence" value="ECO:0007669"/>
    <property type="project" value="UniProtKB-SubCell"/>
</dbReference>
<dbReference type="InterPro" id="IPR003961">
    <property type="entry name" value="FN3_dom"/>
</dbReference>
<evidence type="ECO:0000256" key="3">
    <source>
        <dbReference type="ARBA" id="ARBA00022729"/>
    </source>
</evidence>
<dbReference type="OrthoDB" id="152385at2759"/>
<dbReference type="InterPro" id="IPR056754">
    <property type="entry name" value="DSCAM/DSCAML_C"/>
</dbReference>
<dbReference type="SUPFAM" id="SSF48726">
    <property type="entry name" value="Immunoglobulin"/>
    <property type="match status" value="5"/>
</dbReference>
<proteinExistence type="predicted"/>
<dbReference type="GO" id="GO:0030154">
    <property type="term" value="P:cell differentiation"/>
    <property type="evidence" value="ECO:0007669"/>
    <property type="project" value="UniProtKB-ARBA"/>
</dbReference>
<evidence type="ECO:0000256" key="2">
    <source>
        <dbReference type="ARBA" id="ARBA00022692"/>
    </source>
</evidence>
<dbReference type="PROSITE" id="PS50835">
    <property type="entry name" value="IG_LIKE"/>
    <property type="match status" value="3"/>
</dbReference>
<evidence type="ECO:0000256" key="6">
    <source>
        <dbReference type="ARBA" id="ARBA00022989"/>
    </source>
</evidence>
<evidence type="ECO:0000256" key="9">
    <source>
        <dbReference type="ARBA" id="ARBA00023319"/>
    </source>
</evidence>
<keyword evidence="9" id="KW-0393">Immunoglobulin domain</keyword>
<dbReference type="SUPFAM" id="SSF49265">
    <property type="entry name" value="Fibronectin type III"/>
    <property type="match status" value="3"/>
</dbReference>
<dbReference type="CDD" id="cd00063">
    <property type="entry name" value="FN3"/>
    <property type="match status" value="4"/>
</dbReference>
<evidence type="ECO:0000256" key="1">
    <source>
        <dbReference type="ARBA" id="ARBA00004167"/>
    </source>
</evidence>
<reference evidence="12 13" key="1">
    <citation type="journal article" date="2018" name="Gigascience">
        <title>Genomes of trombidid mites reveal novel predicted allergens and laterally-transferred genes associated with secondary metabolism.</title>
        <authorList>
            <person name="Dong X."/>
            <person name="Chaisiri K."/>
            <person name="Xia D."/>
            <person name="Armstrong S.D."/>
            <person name="Fang Y."/>
            <person name="Donnelly M.J."/>
            <person name="Kadowaki T."/>
            <person name="McGarry J.W."/>
            <person name="Darby A.C."/>
            <person name="Makepeace B.L."/>
        </authorList>
    </citation>
    <scope>NUCLEOTIDE SEQUENCE [LARGE SCALE GENOMIC DNA]</scope>
    <source>
        <strain evidence="12">UoL-UT</strain>
    </source>
</reference>
<keyword evidence="13" id="KW-1185">Reference proteome</keyword>
<feature type="domain" description="Fibronectin type-III" evidence="11">
    <location>
        <begin position="472"/>
        <end position="569"/>
    </location>
</feature>
<dbReference type="Pfam" id="PF13927">
    <property type="entry name" value="Ig_3"/>
    <property type="match status" value="1"/>
</dbReference>
<sequence length="856" mass="96013">MWTSFGEPVADSGTFRIGDYVSADGSVISFINISRIGVQEGGKYECTAINDVGSDSTAIWISVIGAPFIKPMNNVTVVAGNTLRMHCPFSAHHLSSIHWYKGFRALPLNRRQIVFPNGTLVIQSVFRAEDEGDYKCLVTNKDKETFDRTVHVRVIVAPSIATFNFAGVLQEGMRASVTCTVITGDPPIEMRWMKDGKQLTARDGIYLENVDDFISNLIFKPLKQEHSGLYSCVASNGAASVNHTVSLSVDAPPRWRIEPNDKSAIVGHSLTIDCQAYGKPEPRVLWKKMSEESLTVPAHFVEKYKSVKSRKDEKVELNCNAFGESPIHIKWSKDGQSLERSLHQFDLQEQSSNSDLVSKLIMLKVRRSDSEKPDVAIALKAITINSRSLQVKWTKPFDGNSAITKYTLQFKESNEENVKELNSDGHRTDVLIKDLLPLTVYQLRIRAENEIGKSDWSDVLTVTTDEEVPEVAPKHIQVKTLSSKSIHVSWQSKHHLVKVTGFYVGYKKYDTKDSFIFKTVKAIDALETKFTSEINDLTKMSKYVIVVQAYNGKGAGPLSEEVIAETAQFDAPKSPQVKVSSVSSSTINLMWTPFAEEENPIFGYVIKYRKEEEHQWHETQVMPDVTSHSLSAVQCGTTYFISMLAFNTLGRGKQSDTMSVKTRGSVPIAPEKENLIAVNSTYLHLNLNAWIDGDCPIDYFSIQYKPQTMNSFIQLLDEAYLPDKIVPIRNLEPATYYNIWIQARNGAGVTEAQYTTATLTENGDDTSTSDRSHKGSECMAMNEMQSEKASNFDCHTNCEQQFRDEECVYLPAAYASTRIAANSFSCEQIPRTHLFTRNASQSFSNVYDTPQIRYVQ</sequence>
<keyword evidence="5" id="KW-0130">Cell adhesion</keyword>
<evidence type="ECO:0000259" key="10">
    <source>
        <dbReference type="PROSITE" id="PS50835"/>
    </source>
</evidence>
<dbReference type="InterPro" id="IPR036179">
    <property type="entry name" value="Ig-like_dom_sf"/>
</dbReference>
<feature type="domain" description="Ig-like" evidence="10">
    <location>
        <begin position="158"/>
        <end position="248"/>
    </location>
</feature>
<dbReference type="FunFam" id="2.60.40.10:FF:000028">
    <property type="entry name" value="Neuronal cell adhesion molecule"/>
    <property type="match status" value="1"/>
</dbReference>
<dbReference type="PANTHER" id="PTHR13817">
    <property type="entry name" value="TITIN"/>
    <property type="match status" value="1"/>
</dbReference>
<feature type="domain" description="Ig-like" evidence="10">
    <location>
        <begin position="253"/>
        <end position="343"/>
    </location>
</feature>
<organism evidence="12 13">
    <name type="scientific">Leptotrombidium deliense</name>
    <dbReference type="NCBI Taxonomy" id="299467"/>
    <lineage>
        <taxon>Eukaryota</taxon>
        <taxon>Metazoa</taxon>
        <taxon>Ecdysozoa</taxon>
        <taxon>Arthropoda</taxon>
        <taxon>Chelicerata</taxon>
        <taxon>Arachnida</taxon>
        <taxon>Acari</taxon>
        <taxon>Acariformes</taxon>
        <taxon>Trombidiformes</taxon>
        <taxon>Prostigmata</taxon>
        <taxon>Anystina</taxon>
        <taxon>Parasitengona</taxon>
        <taxon>Trombiculoidea</taxon>
        <taxon>Trombiculidae</taxon>
        <taxon>Leptotrombidium</taxon>
    </lineage>
</organism>
<dbReference type="InterPro" id="IPR050964">
    <property type="entry name" value="Striated_Muscle_Regulatory"/>
</dbReference>
<dbReference type="Pfam" id="PF00041">
    <property type="entry name" value="fn3"/>
    <property type="match status" value="3"/>
</dbReference>
<evidence type="ECO:0000256" key="8">
    <source>
        <dbReference type="ARBA" id="ARBA00023157"/>
    </source>
</evidence>
<dbReference type="GO" id="GO:0009653">
    <property type="term" value="P:anatomical structure morphogenesis"/>
    <property type="evidence" value="ECO:0007669"/>
    <property type="project" value="UniProtKB-ARBA"/>
</dbReference>
<feature type="domain" description="Fibronectin type-III" evidence="11">
    <location>
        <begin position="669"/>
        <end position="763"/>
    </location>
</feature>
<dbReference type="EMBL" id="NCKV01002109">
    <property type="protein sequence ID" value="RWS27316.1"/>
    <property type="molecule type" value="Genomic_DNA"/>
</dbReference>
<dbReference type="Proteomes" id="UP000288716">
    <property type="component" value="Unassembled WGS sequence"/>
</dbReference>
<accession>A0A443SIG5</accession>
<keyword evidence="6" id="KW-1133">Transmembrane helix</keyword>
<keyword evidence="2" id="KW-0812">Transmembrane</keyword>